<comment type="function">
    <text evidence="13">Exerts an anti-apoptotic effect in the immune system and is involved in responses to infections.</text>
</comment>
<feature type="compositionally biased region" description="Basic and acidic residues" evidence="16">
    <location>
        <begin position="895"/>
        <end position="970"/>
    </location>
</feature>
<comment type="subcellular location">
    <subcellularLocation>
        <location evidence="3">Cytoplasm</location>
        <location evidence="3">Cytosol</location>
    </subcellularLocation>
    <subcellularLocation>
        <location evidence="2">Endoplasmic reticulum</location>
    </subcellularLocation>
    <subcellularLocation>
        <location evidence="4">Golgi apparatus</location>
    </subcellularLocation>
    <subcellularLocation>
        <location evidence="1">Mitochondrion</location>
    </subcellularLocation>
</comment>
<dbReference type="FunCoup" id="A0A672YNJ3">
    <property type="interactions" value="25"/>
</dbReference>
<dbReference type="Proteomes" id="UP000472271">
    <property type="component" value="Chromosome 9"/>
</dbReference>
<dbReference type="GO" id="GO:0005829">
    <property type="term" value="C:cytosol"/>
    <property type="evidence" value="ECO:0007669"/>
    <property type="project" value="UniProtKB-SubCell"/>
</dbReference>
<dbReference type="Ensembl" id="ENSSORT00005006406.1">
    <property type="protein sequence ID" value="ENSSORP00005006154.1"/>
    <property type="gene ID" value="ENSSORG00005003659.1"/>
</dbReference>
<evidence type="ECO:0000256" key="2">
    <source>
        <dbReference type="ARBA" id="ARBA00004240"/>
    </source>
</evidence>
<dbReference type="RefSeq" id="XP_029999337.1">
    <property type="nucleotide sequence ID" value="XM_030143477.1"/>
</dbReference>
<evidence type="ECO:0000256" key="4">
    <source>
        <dbReference type="ARBA" id="ARBA00004555"/>
    </source>
</evidence>
<dbReference type="InParanoid" id="A0A672YNJ3"/>
<evidence type="ECO:0000256" key="5">
    <source>
        <dbReference type="ARBA" id="ARBA00008535"/>
    </source>
</evidence>
<protein>
    <recommendedName>
        <fullName evidence="14">GTPase IMAP family member 8</fullName>
    </recommendedName>
    <alternativeName>
        <fullName evidence="15">Immune-associated nucleotide-binding protein 9</fullName>
    </alternativeName>
</protein>
<evidence type="ECO:0000256" key="1">
    <source>
        <dbReference type="ARBA" id="ARBA00004173"/>
    </source>
</evidence>
<evidence type="ECO:0000313" key="19">
    <source>
        <dbReference type="Proteomes" id="UP000472271"/>
    </source>
</evidence>
<dbReference type="Pfam" id="PF04548">
    <property type="entry name" value="AIG1"/>
    <property type="match status" value="4"/>
</dbReference>
<dbReference type="FunFam" id="3.40.50.300:FF:000536">
    <property type="entry name" value="GTPase IMAP family member 8"/>
    <property type="match status" value="1"/>
</dbReference>
<keyword evidence="9" id="KW-0256">Endoplasmic reticulum</keyword>
<dbReference type="OrthoDB" id="8954335at2759"/>
<keyword evidence="7" id="KW-0677">Repeat</keyword>
<dbReference type="PANTHER" id="PTHR10903">
    <property type="entry name" value="GTPASE, IMAP FAMILY MEMBER-RELATED"/>
    <property type="match status" value="1"/>
</dbReference>
<feature type="region of interest" description="Disordered" evidence="16">
    <location>
        <begin position="1002"/>
        <end position="1073"/>
    </location>
</feature>
<dbReference type="InterPro" id="IPR027417">
    <property type="entry name" value="P-loop_NTPase"/>
</dbReference>
<reference evidence="18" key="2">
    <citation type="submission" date="2025-08" db="UniProtKB">
        <authorList>
            <consortium name="Ensembl"/>
        </authorList>
    </citation>
    <scope>IDENTIFICATION</scope>
</reference>
<keyword evidence="12" id="KW-0342">GTP-binding</keyword>
<dbReference type="PANTHER" id="PTHR10903:SF188">
    <property type="entry name" value="GTPASE IMAP FAMILY MEMBER 2-LIKE-RELATED"/>
    <property type="match status" value="1"/>
</dbReference>
<evidence type="ECO:0000256" key="15">
    <source>
        <dbReference type="ARBA" id="ARBA00077278"/>
    </source>
</evidence>
<reference evidence="18" key="1">
    <citation type="submission" date="2019-06" db="EMBL/GenBank/DDBJ databases">
        <authorList>
            <consortium name="Wellcome Sanger Institute Data Sharing"/>
        </authorList>
    </citation>
    <scope>NUCLEOTIDE SEQUENCE [LARGE SCALE GENOMIC DNA]</scope>
</reference>
<evidence type="ECO:0000256" key="8">
    <source>
        <dbReference type="ARBA" id="ARBA00022741"/>
    </source>
</evidence>
<evidence type="ECO:0000256" key="9">
    <source>
        <dbReference type="ARBA" id="ARBA00022824"/>
    </source>
</evidence>
<dbReference type="Gene3D" id="3.40.50.300">
    <property type="entry name" value="P-loop containing nucleotide triphosphate hydrolases"/>
    <property type="match status" value="4"/>
</dbReference>
<keyword evidence="6" id="KW-0963">Cytoplasm</keyword>
<evidence type="ECO:0000256" key="16">
    <source>
        <dbReference type="SAM" id="MobiDB-lite"/>
    </source>
</evidence>
<sequence>MASAARDVRPLRRSFSYEFLPPSMSELRVVLLGNNWSKKNIVGNLILGQKVFNSELTSSIRISRTIKDKKVAVIITSDRLLHDISNHELTEFIKDCSEASHPGPHVFLLVLHPEDFTEEHKRRIESVLENFSDQSFNQTLILTSPPRKQSPGLVERYGQALQRDMIRRCRYRHLQLENLDQHELLTRLGQIAKENNGEHLSYEAFEETSSSLPSDHHGLKQKMYMISDSVKAAGLNVFRQTPPKTQPSVRNPSSLSSAFMIMMFGKSEDKKTKLGNVITGKQHFSSRKPSPTKQCVAIDGEWGGKPLTVVKTPDISSLTVESLRNMVVNYATPEPSVLLLLVKPSDFTEEDSQTLRFILSLFGPDAFKHSMVVFTHDQSEMSFSANELLKDCGGRHYNMSEEDHSVLMEKIEETKDNSLVPLSTVIKPPLNLVLCGNRRSEKTSAARALLGLTELRSGSSQFVKRQVEFCGRQVSVVELPVLNGRPQEEVMKESLQSISLCEPEGVHAFILVLPVGQLTDEDKAELETIHNTFSSRIRDFTVILFTVKSDPTAPAVVNFVEMTSDIQELCQKYGGTSVILNVRDKQQVCEVLDTVDRMRMSKDKLSYTVETFAQVQSEKIIQQQTRINKQQSEIEDLKKKQPFVAADEDKQSPDCLRIVLIGKTGSGKSSSGNTILGRRDFKAESSQTSVTKLCQKAAGQVDGRPVAVVDTPGLYDNTLTREEVQEEMVKCISLLAPGPHVFLLTLQIGRLTPEEKDTLKLIKEGFGKNAERFTIILFTCGDKLEHEERSIEDYIEKGCDDSFKKLISDCGDRYHVFNNFNKNNRTQVSELIDKIDNMVKENGGGCYTNEMLEEAEAAIKKEMERLLKEKEEEMKKKEEELKRNYEEKMEEMKRRMEEQKEEIEKERKQKDRELREMEENINKECEKRRKEQETRDEEDKRKKQEDEAKRQEWEQKIRAMEEKIRSESQEKQNINIKLDMSRKEVEQQQDAWEKERKDWWKKRQEEDEQRRQEEQTKITKLREKFEQEKEKYETERQKEDQMRREQEERERRELEENYKKKMEDMKNKYEDEARKQAEEFNEFRQKYAKDLEALMEKHDEELKDLKKKHRKEIQEKQEVHSKDYKLLKELSKHTERELKTELRQKEKELKTESGEKAKLQHDLLLKEVENLKLKQEKELNELKEKYKSRCSIL</sequence>
<dbReference type="GO" id="GO:0005739">
    <property type="term" value="C:mitochondrion"/>
    <property type="evidence" value="ECO:0007669"/>
    <property type="project" value="UniProtKB-SubCell"/>
</dbReference>
<feature type="domain" description="AIG1-type G" evidence="17">
    <location>
        <begin position="653"/>
        <end position="856"/>
    </location>
</feature>
<evidence type="ECO:0000256" key="11">
    <source>
        <dbReference type="ARBA" id="ARBA00023128"/>
    </source>
</evidence>
<keyword evidence="10" id="KW-0333">Golgi apparatus</keyword>
<comment type="similarity">
    <text evidence="5">Belongs to the TRAFAC class TrmE-Era-EngA-EngB-Septin-like GTPase superfamily. AIG1/Toc34/Toc159-like paraseptin GTPase family. IAN subfamily.</text>
</comment>
<reference evidence="18" key="3">
    <citation type="submission" date="2025-09" db="UniProtKB">
        <authorList>
            <consortium name="Ensembl"/>
        </authorList>
    </citation>
    <scope>IDENTIFICATION</scope>
</reference>
<evidence type="ECO:0000256" key="7">
    <source>
        <dbReference type="ARBA" id="ARBA00022737"/>
    </source>
</evidence>
<organism evidence="18 19">
    <name type="scientific">Sphaeramia orbicularis</name>
    <name type="common">orbiculate cardinalfish</name>
    <dbReference type="NCBI Taxonomy" id="375764"/>
    <lineage>
        <taxon>Eukaryota</taxon>
        <taxon>Metazoa</taxon>
        <taxon>Chordata</taxon>
        <taxon>Craniata</taxon>
        <taxon>Vertebrata</taxon>
        <taxon>Euteleostomi</taxon>
        <taxon>Actinopterygii</taxon>
        <taxon>Neopterygii</taxon>
        <taxon>Teleostei</taxon>
        <taxon>Neoteleostei</taxon>
        <taxon>Acanthomorphata</taxon>
        <taxon>Gobiaria</taxon>
        <taxon>Kurtiformes</taxon>
        <taxon>Apogonoidei</taxon>
        <taxon>Apogonidae</taxon>
        <taxon>Apogoninae</taxon>
        <taxon>Sphaeramia</taxon>
    </lineage>
</organism>
<name>A0A672YNJ3_9TELE</name>
<evidence type="ECO:0000256" key="3">
    <source>
        <dbReference type="ARBA" id="ARBA00004514"/>
    </source>
</evidence>
<dbReference type="CDD" id="cd01852">
    <property type="entry name" value="AIG1"/>
    <property type="match status" value="1"/>
</dbReference>
<dbReference type="InterPro" id="IPR045058">
    <property type="entry name" value="GIMA/IAN/Toc"/>
</dbReference>
<dbReference type="SUPFAM" id="SSF52540">
    <property type="entry name" value="P-loop containing nucleoside triphosphate hydrolases"/>
    <property type="match status" value="3"/>
</dbReference>
<evidence type="ECO:0000256" key="13">
    <source>
        <dbReference type="ARBA" id="ARBA00056809"/>
    </source>
</evidence>
<evidence type="ECO:0000256" key="10">
    <source>
        <dbReference type="ARBA" id="ARBA00023034"/>
    </source>
</evidence>
<evidence type="ECO:0000259" key="17">
    <source>
        <dbReference type="PROSITE" id="PS51720"/>
    </source>
</evidence>
<dbReference type="GO" id="GO:0005525">
    <property type="term" value="F:GTP binding"/>
    <property type="evidence" value="ECO:0007669"/>
    <property type="project" value="UniProtKB-KW"/>
</dbReference>
<evidence type="ECO:0000256" key="14">
    <source>
        <dbReference type="ARBA" id="ARBA00073539"/>
    </source>
</evidence>
<dbReference type="GeneID" id="115425743"/>
<dbReference type="InterPro" id="IPR006703">
    <property type="entry name" value="G_AIG1"/>
</dbReference>
<keyword evidence="19" id="KW-1185">Reference proteome</keyword>
<feature type="compositionally biased region" description="Basic and acidic residues" evidence="16">
    <location>
        <begin position="979"/>
        <end position="989"/>
    </location>
</feature>
<accession>A0A672YNJ3</accession>
<feature type="region of interest" description="Disordered" evidence="16">
    <location>
        <begin position="895"/>
        <end position="989"/>
    </location>
</feature>
<dbReference type="AlphaFoldDB" id="A0A672YNJ3"/>
<dbReference type="GO" id="GO:0005794">
    <property type="term" value="C:Golgi apparatus"/>
    <property type="evidence" value="ECO:0007669"/>
    <property type="project" value="UniProtKB-SubCell"/>
</dbReference>
<evidence type="ECO:0000256" key="6">
    <source>
        <dbReference type="ARBA" id="ARBA00022490"/>
    </source>
</evidence>
<keyword evidence="8" id="KW-0547">Nucleotide-binding</keyword>
<dbReference type="GO" id="GO:0005783">
    <property type="term" value="C:endoplasmic reticulum"/>
    <property type="evidence" value="ECO:0007669"/>
    <property type="project" value="UniProtKB-SubCell"/>
</dbReference>
<evidence type="ECO:0000313" key="18">
    <source>
        <dbReference type="Ensembl" id="ENSSORP00005006154.1"/>
    </source>
</evidence>
<keyword evidence="11" id="KW-0496">Mitochondrion</keyword>
<dbReference type="PROSITE" id="PS51720">
    <property type="entry name" value="G_AIG1"/>
    <property type="match status" value="1"/>
</dbReference>
<proteinExistence type="inferred from homology"/>
<gene>
    <name evidence="18" type="primary">LOC115425743</name>
</gene>
<evidence type="ECO:0000256" key="12">
    <source>
        <dbReference type="ARBA" id="ARBA00023134"/>
    </source>
</evidence>